<dbReference type="PANTHER" id="PTHR10887">
    <property type="entry name" value="DNA2/NAM7 HELICASE FAMILY"/>
    <property type="match status" value="1"/>
</dbReference>
<dbReference type="SUPFAM" id="SSF52540">
    <property type="entry name" value="P-loop containing nucleoside triphosphate hydrolases"/>
    <property type="match status" value="1"/>
</dbReference>
<feature type="domain" description="DNA2/NAM7 helicase helicase" evidence="7">
    <location>
        <begin position="2191"/>
        <end position="2456"/>
    </location>
</feature>
<feature type="region of interest" description="Disordered" evidence="6">
    <location>
        <begin position="944"/>
        <end position="998"/>
    </location>
</feature>
<keyword evidence="10" id="KW-1185">Reference proteome</keyword>
<feature type="region of interest" description="Disordered" evidence="6">
    <location>
        <begin position="455"/>
        <end position="494"/>
    </location>
</feature>
<feature type="compositionally biased region" description="Basic residues" evidence="6">
    <location>
        <begin position="295"/>
        <end position="304"/>
    </location>
</feature>
<dbReference type="Proteomes" id="UP000245119">
    <property type="component" value="Linkage Group LG6"/>
</dbReference>
<dbReference type="InterPro" id="IPR045055">
    <property type="entry name" value="DNA2/NAM7-like"/>
</dbReference>
<feature type="region of interest" description="Disordered" evidence="6">
    <location>
        <begin position="565"/>
        <end position="591"/>
    </location>
</feature>
<keyword evidence="1" id="KW-0547">Nucleotide-binding</keyword>
<dbReference type="PANTHER" id="PTHR10887:SF495">
    <property type="entry name" value="HELICASE SENATAXIN ISOFORM X1-RELATED"/>
    <property type="match status" value="1"/>
</dbReference>
<feature type="compositionally biased region" description="Polar residues" evidence="6">
    <location>
        <begin position="469"/>
        <end position="486"/>
    </location>
</feature>
<dbReference type="InterPro" id="IPR041679">
    <property type="entry name" value="DNA2/NAM7-like_C"/>
</dbReference>
<evidence type="ECO:0000256" key="6">
    <source>
        <dbReference type="SAM" id="MobiDB-lite"/>
    </source>
</evidence>
<dbReference type="InterPro" id="IPR041677">
    <property type="entry name" value="DNA2/NAM7_AAA_11"/>
</dbReference>
<dbReference type="CDD" id="cd18808">
    <property type="entry name" value="SF1_C_Upf1"/>
    <property type="match status" value="1"/>
</dbReference>
<dbReference type="GO" id="GO:0004386">
    <property type="term" value="F:helicase activity"/>
    <property type="evidence" value="ECO:0007669"/>
    <property type="project" value="UniProtKB-KW"/>
</dbReference>
<evidence type="ECO:0000313" key="10">
    <source>
        <dbReference type="Proteomes" id="UP000245119"/>
    </source>
</evidence>
<feature type="compositionally biased region" description="Basic and acidic residues" evidence="6">
    <location>
        <begin position="276"/>
        <end position="294"/>
    </location>
</feature>
<dbReference type="GO" id="GO:0005694">
    <property type="term" value="C:chromosome"/>
    <property type="evidence" value="ECO:0007669"/>
    <property type="project" value="UniProtKB-ARBA"/>
</dbReference>
<evidence type="ECO:0000256" key="2">
    <source>
        <dbReference type="ARBA" id="ARBA00022801"/>
    </source>
</evidence>
<proteinExistence type="predicted"/>
<feature type="compositionally biased region" description="Basic and acidic residues" evidence="6">
    <location>
        <begin position="1480"/>
        <end position="1500"/>
    </location>
</feature>
<name>A0A2T7P4Y0_POMCA</name>
<feature type="compositionally biased region" description="Basic and acidic residues" evidence="6">
    <location>
        <begin position="1748"/>
        <end position="1769"/>
    </location>
</feature>
<dbReference type="GO" id="GO:0001147">
    <property type="term" value="F:transcription termination site sequence-specific DNA binding"/>
    <property type="evidence" value="ECO:0007669"/>
    <property type="project" value="TreeGrafter"/>
</dbReference>
<dbReference type="EMBL" id="PZQS01000006">
    <property type="protein sequence ID" value="PVD28471.1"/>
    <property type="molecule type" value="Genomic_DNA"/>
</dbReference>
<keyword evidence="2" id="KW-0378">Hydrolase</keyword>
<dbReference type="FunFam" id="3.40.50.300:FF:000326">
    <property type="entry name" value="P-loop containing nucleoside triphosphate hydrolase"/>
    <property type="match status" value="1"/>
</dbReference>
<evidence type="ECO:0000256" key="3">
    <source>
        <dbReference type="ARBA" id="ARBA00022806"/>
    </source>
</evidence>
<evidence type="ECO:0000256" key="4">
    <source>
        <dbReference type="ARBA" id="ARBA00022840"/>
    </source>
</evidence>
<feature type="region of interest" description="Disordered" evidence="6">
    <location>
        <begin position="1018"/>
        <end position="1049"/>
    </location>
</feature>
<feature type="compositionally biased region" description="Low complexity" evidence="6">
    <location>
        <begin position="319"/>
        <end position="333"/>
    </location>
</feature>
<feature type="region of interest" description="Disordered" evidence="6">
    <location>
        <begin position="263"/>
        <end position="337"/>
    </location>
</feature>
<evidence type="ECO:0000256" key="5">
    <source>
        <dbReference type="SAM" id="Coils"/>
    </source>
</evidence>
<dbReference type="Pfam" id="PF13087">
    <property type="entry name" value="AAA_12"/>
    <property type="match status" value="1"/>
</dbReference>
<feature type="compositionally biased region" description="Basic residues" evidence="6">
    <location>
        <begin position="7"/>
        <end position="16"/>
    </location>
</feature>
<feature type="region of interest" description="Disordered" evidence="6">
    <location>
        <begin position="1"/>
        <end position="22"/>
    </location>
</feature>
<feature type="compositionally biased region" description="Basic and acidic residues" evidence="6">
    <location>
        <begin position="1621"/>
        <end position="1631"/>
    </location>
</feature>
<organism evidence="9 10">
    <name type="scientific">Pomacea canaliculata</name>
    <name type="common">Golden apple snail</name>
    <dbReference type="NCBI Taxonomy" id="400727"/>
    <lineage>
        <taxon>Eukaryota</taxon>
        <taxon>Metazoa</taxon>
        <taxon>Spiralia</taxon>
        <taxon>Lophotrochozoa</taxon>
        <taxon>Mollusca</taxon>
        <taxon>Gastropoda</taxon>
        <taxon>Caenogastropoda</taxon>
        <taxon>Architaenioglossa</taxon>
        <taxon>Ampullarioidea</taxon>
        <taxon>Ampullariidae</taxon>
        <taxon>Pomacea</taxon>
    </lineage>
</organism>
<dbReference type="STRING" id="400727.A0A2T7P4Y0"/>
<reference evidence="9 10" key="1">
    <citation type="submission" date="2018-04" db="EMBL/GenBank/DDBJ databases">
        <title>The genome of golden apple snail Pomacea canaliculata provides insight into stress tolerance and invasive adaptation.</title>
        <authorList>
            <person name="Liu C."/>
            <person name="Liu B."/>
            <person name="Ren Y."/>
            <person name="Zhang Y."/>
            <person name="Wang H."/>
            <person name="Li S."/>
            <person name="Jiang F."/>
            <person name="Yin L."/>
            <person name="Zhang G."/>
            <person name="Qian W."/>
            <person name="Fan W."/>
        </authorList>
    </citation>
    <scope>NUCLEOTIDE SEQUENCE [LARGE SCALE GENOMIC DNA]</scope>
    <source>
        <strain evidence="9">SZHN2017</strain>
        <tissue evidence="9">Muscle</tissue>
    </source>
</reference>
<dbReference type="CDD" id="cd18042">
    <property type="entry name" value="DEXXQc_SETX"/>
    <property type="match status" value="1"/>
</dbReference>
<keyword evidence="5" id="KW-0175">Coiled coil</keyword>
<feature type="domain" description="DNA2/NAM7 helicase-like C-terminal" evidence="8">
    <location>
        <begin position="2464"/>
        <end position="2655"/>
    </location>
</feature>
<feature type="coiled-coil region" evidence="5">
    <location>
        <begin position="2310"/>
        <end position="2349"/>
    </location>
</feature>
<keyword evidence="4" id="KW-0067">ATP-binding</keyword>
<keyword evidence="3" id="KW-0347">Helicase</keyword>
<feature type="compositionally biased region" description="Basic and acidic residues" evidence="6">
    <location>
        <begin position="305"/>
        <end position="315"/>
    </location>
</feature>
<feature type="compositionally biased region" description="Polar residues" evidence="6">
    <location>
        <begin position="1717"/>
        <end position="1729"/>
    </location>
</feature>
<sequence length="2733" mass="305868">MKNPSTLRRHMKRHHPSTLGHEALLKRLDNCTTNKNHPSTSTLAASPTSPLTPLALAASVSKTSPSTTKRKYPHVGFSEDPILLERKMIKTTAQAPQCRVDPNEMVIVPSTTEEELTSPEKFGVKSGSELDTPLMISLVGSYRLCHKVKGAQDERTSTVESSETLVSDEDCIIPDTSSQESDVASELENMVEIRMSESEGSEFKGIKARWVKEGEDVSSTDCEDDKEHSCLYLKQTSDTHQEKTSEEEEFELPKLNLPSRRLSLAKSSHQSTGVHDTQDVGRVEQRISQKETSRHPPKNLRKRPRDAIWHGKNECGRYSSSNNSEESIESCCSGDDDVESRKKELHSGFDQLELSRALHERSKKSRGNSDADISFLRDHGAQIKTQTSQCQFTSAQKGQLSNTDQPKSTNEAAYKRLEEECPSTKIATKEAALRESSFTILCYPLAAGRSLADFSGKVSDTNSHELKDSTNMSETDTATGLQSPHSLSGFDDMTQPCDEVDKVASSLAAQPMEDFSKSRKKILQGQQSDDGVDHMMKAKSGKENCVEQKQQHFEKSIMDSIGLEEAAEQDSDSSRSELLFGEPSDEEQTGKDCVGETFAITTMPNCSNSSAIKVTEWLETDTRKIKRSCNVLPDSEMKTMEIKAQFESEKSDSSFVSATFKGDAKESISYSLEDEDVVIVFDSEEEELYSRFTQVEVKKESLTEENKTGSVISSEDQQELMGGDEEDGDLFEDISKQVQKRSWDNAGASTIPTADDDISAYDQPTLVDDYSCFDDNDDDMYLAETQPDVDLLNECNDLHVKKISAKKMCEGLEECTDLESSWSGAASPAGSLQVTDTAKASDHVQMRTVDNSAVHSVSTTNTILNYDQPTLVDNYGFLDSDDNDDVYVTDTQQDDDFLHLHDYSKAKVKSSSTKTTLSKGHEGYSDLERFKRDGTLLVNNAQKVDAAETSKQMQDTAPEKFAADQNRTAAETSLYNQPTLAYESKGVGGGDDDDGDDDARYLAETQVNVGLMHDYHDSDAKSSLTSKAPSKGLADYGESESSKSGIVSLSESAQTANNADDFDDGMDDALCLVATQVDTAPMERPDVQKQMAQKSMPSIESQQMLEQNSKEWLKRAKLKKSSERLKEILSRICGTGVKTKDSVCASSCSIDVTGPKSTNASETAHCNRDTINEGKLKKGTAHRMATVEDLQKLHVSRTQPMTVATGKSCTLFPTPNSSKEEPGTFINIVNADGNRTTVSNDNEKFGSAHDKIYMAETLIADTISMSDLSDTEMNSEDDSALFQAATQIDPQFADNEESFVLAGRRASALPLSHQEASSHHQEEHETVDLCNAEKLDMEEMSENPDNEADELDHHSIYYAATQADPEIQKFVSLEDKSSCEREEMVKGRKLENLQHKIDAQSSTIVIPRQSFSKKSYSCKGDGIQHSDKLMKKADRSLESAVQKMMKQRPLVSRIQEISIQPESRRRGKWRGFKQRLDHSELQKRDTADIEQKQTEVDDRWMSSSKRHFQEGNKSSDWVKTKGFKMPSKRQKKSNSKEDISISTDAAKKTMEERNKRIICDPSSAGTHWRRLSTTTEQPCPDTDVELPNTQEVMEKQYPMLFLSNMSTKNEKKSSNVNSKVVCEKENREKPSETFPKNNSSNSLTSEKSKLPFIKNPPKVSGSERAKSEPSKHDAFSERQKFVKDGQGQLLDSDKDERTFLRKKIRTGSASSSSLSAENQGPPLSSVLDSQSRDDTSQNSRNHSSHIGHTKERHCSGMYREKGHASKDDSVDQSNLSRDRKRRSSQDSKTADSHSTLKQSILKDPHKKKETGSSKTVRMSLSNSQEKSQLLACARSSVKHTASSAALASNPLPASRPPMPAASANLLAENLLQKRSQPLAQPPMWGMASFRASNASVDSSGISRTTKPAQGQLLQSDDLLSKLLSWSPLWLEEYEKSDNGSLQSLPPIVKHSQLYPLVTTYENIFDYQEIFFALLLLEIWEEIFKSWKEKKNKRSICNVCFTSNQRCSNQTCLGFEWKGFISKQQREGRLYPLEGEVVVVDMRGEYINSSKCNPSRNITNAPQLGYVEKISIQPCMQAKDVISSHPALKGDTLCSKTDAFLITIMLKMRYRKFAPSPDHLVKLYSLGPIVNGLRRFEALTHLPRSPLQRDILKPTQSVFRHSYHLRNQPFPQNDSQRKYNEIQTQVIRNIATAIQEPPQMPRVRLLQGPPGTGKSHVIAGTILKILEDSKNVAKICLAAPSNAAADELLLRLVKKKNENGLKFSMVRIGTGENINPAVRGYTLESRINKAKEEEMRRRQLTTIPKSVQMEYERYEKLIRQKKLHIEECKRRKDKKEIDKSVKELDGLKKRQMPLRRIIHNDQKDITLTPEEYYTIRCNVLLQANIVCGTLSSFGSTQIYKVFRDHGNSSNSRHFSCAIIDEATQATELDCLIPLQYGITKLILVGDPHQLPPTVLSKKAQSLHYGLSLFERLYNHFREDYKEESPLLMLRVQYRMDRAICHFPNNHVYSGLLQTDSQIIENCKRFPLHPYLVFDLAEGQEQLSQSGSLSNEAEAELTAELCCQILKLGFKLSAANMGIICPYSSQKRLVCEKLNERGVKQVEVNTVDSFQGREKHIIILSCVRAQSTSGSIGFMADKRRMNVSLTRAKYSLYIIGHLQSLKILLLTGLGKKSEENITKYSVLAENFQANEDWKALVQDAEFRKAVVPVTCLVDLPAMIRQHCVKPEFQSKIKSV</sequence>
<gene>
    <name evidence="9" type="ORF">C0Q70_11059</name>
</gene>
<feature type="region of interest" description="Disordered" evidence="6">
    <location>
        <begin position="1605"/>
        <end position="1827"/>
    </location>
</feature>
<feature type="compositionally biased region" description="Polar residues" evidence="6">
    <location>
        <begin position="1812"/>
        <end position="1827"/>
    </location>
</feature>
<dbReference type="Gene3D" id="3.40.50.300">
    <property type="entry name" value="P-loop containing nucleotide triphosphate hydrolases"/>
    <property type="match status" value="2"/>
</dbReference>
<feature type="compositionally biased region" description="Acidic residues" evidence="6">
    <location>
        <begin position="716"/>
        <end position="727"/>
    </location>
</feature>
<evidence type="ECO:0000313" key="9">
    <source>
        <dbReference type="EMBL" id="PVD28471.1"/>
    </source>
</evidence>
<comment type="caution">
    <text evidence="9">The sequence shown here is derived from an EMBL/GenBank/DDBJ whole genome shotgun (WGS) entry which is preliminary data.</text>
</comment>
<evidence type="ECO:0000259" key="8">
    <source>
        <dbReference type="Pfam" id="PF13087"/>
    </source>
</evidence>
<feature type="region of interest" description="Disordered" evidence="6">
    <location>
        <begin position="514"/>
        <end position="534"/>
    </location>
</feature>
<dbReference type="InterPro" id="IPR047187">
    <property type="entry name" value="SF1_C_Upf1"/>
</dbReference>
<dbReference type="GO" id="GO:0006369">
    <property type="term" value="P:termination of RNA polymerase II transcription"/>
    <property type="evidence" value="ECO:0007669"/>
    <property type="project" value="TreeGrafter"/>
</dbReference>
<feature type="compositionally biased region" description="Basic and acidic residues" evidence="6">
    <location>
        <begin position="1661"/>
        <end position="1683"/>
    </location>
</feature>
<accession>A0A2T7P4Y0</accession>
<feature type="compositionally biased region" description="Polar residues" evidence="6">
    <location>
        <begin position="1634"/>
        <end position="1645"/>
    </location>
</feature>
<dbReference type="GO" id="GO:0005524">
    <property type="term" value="F:ATP binding"/>
    <property type="evidence" value="ECO:0007669"/>
    <property type="project" value="UniProtKB-KW"/>
</dbReference>
<dbReference type="OrthoDB" id="6513042at2759"/>
<dbReference type="GO" id="GO:0016604">
    <property type="term" value="C:nuclear body"/>
    <property type="evidence" value="ECO:0007669"/>
    <property type="project" value="TreeGrafter"/>
</dbReference>
<feature type="region of interest" description="Disordered" evidence="6">
    <location>
        <begin position="387"/>
        <end position="409"/>
    </location>
</feature>
<feature type="region of interest" description="Disordered" evidence="6">
    <location>
        <begin position="1480"/>
        <end position="1539"/>
    </location>
</feature>
<dbReference type="InterPro" id="IPR027417">
    <property type="entry name" value="P-loop_NTPase"/>
</dbReference>
<feature type="region of interest" description="Disordered" evidence="6">
    <location>
        <begin position="703"/>
        <end position="727"/>
    </location>
</feature>
<feature type="compositionally biased region" description="Polar residues" evidence="6">
    <location>
        <begin position="965"/>
        <end position="979"/>
    </location>
</feature>
<evidence type="ECO:0000256" key="1">
    <source>
        <dbReference type="ARBA" id="ARBA00022741"/>
    </source>
</evidence>
<evidence type="ECO:0000259" key="7">
    <source>
        <dbReference type="Pfam" id="PF13086"/>
    </source>
</evidence>
<dbReference type="GO" id="GO:0016787">
    <property type="term" value="F:hydrolase activity"/>
    <property type="evidence" value="ECO:0007669"/>
    <property type="project" value="UniProtKB-KW"/>
</dbReference>
<feature type="compositionally biased region" description="Polar residues" evidence="6">
    <location>
        <begin position="265"/>
        <end position="275"/>
    </location>
</feature>
<protein>
    <submittedName>
        <fullName evidence="9">Uncharacterized protein</fullName>
    </submittedName>
</protein>
<dbReference type="Pfam" id="PF13086">
    <property type="entry name" value="AAA_11"/>
    <property type="match status" value="1"/>
</dbReference>